<evidence type="ECO:0000256" key="1">
    <source>
        <dbReference type="SAM" id="SignalP"/>
    </source>
</evidence>
<dbReference type="RefSeq" id="WP_206292207.1">
    <property type="nucleotide sequence ID" value="NZ_CP063458.1"/>
</dbReference>
<gene>
    <name evidence="2" type="ORF">IPV69_23700</name>
</gene>
<dbReference type="AlphaFoldDB" id="A0A7M2WUV0"/>
<reference evidence="2 3" key="1">
    <citation type="submission" date="2020-10" db="EMBL/GenBank/DDBJ databases">
        <title>Wide distribution of Phycisphaera-like planctomycetes from WD2101 soil group in peatlands and genome analysis of the first cultivated representative.</title>
        <authorList>
            <person name="Dedysh S.N."/>
            <person name="Beletsky A.V."/>
            <person name="Ivanova A."/>
            <person name="Kulichevskaya I.S."/>
            <person name="Suzina N.E."/>
            <person name="Philippov D.A."/>
            <person name="Rakitin A.L."/>
            <person name="Mardanov A.V."/>
            <person name="Ravin N.V."/>
        </authorList>
    </citation>
    <scope>NUCLEOTIDE SEQUENCE [LARGE SCALE GENOMIC DNA]</scope>
    <source>
        <strain evidence="2 3">M1803</strain>
    </source>
</reference>
<keyword evidence="1" id="KW-0732">Signal</keyword>
<evidence type="ECO:0008006" key="4">
    <source>
        <dbReference type="Google" id="ProtNLM"/>
    </source>
</evidence>
<proteinExistence type="predicted"/>
<sequence length="116" mass="11462">MRHVLMALAAFALVGLIGASNVQAAKKADKGSTEGVIESITGTAPALTLSVKGAGKKAVAVSLTTTEKTSVTVDGQAKTLTDLKAGAHVKYTASGGVVSTIDATAAAAPKKKKKAA</sequence>
<dbReference type="EMBL" id="CP063458">
    <property type="protein sequence ID" value="QOV89183.1"/>
    <property type="molecule type" value="Genomic_DNA"/>
</dbReference>
<dbReference type="Proteomes" id="UP000593765">
    <property type="component" value="Chromosome"/>
</dbReference>
<feature type="signal peptide" evidence="1">
    <location>
        <begin position="1"/>
        <end position="24"/>
    </location>
</feature>
<evidence type="ECO:0000313" key="3">
    <source>
        <dbReference type="Proteomes" id="UP000593765"/>
    </source>
</evidence>
<protein>
    <recommendedName>
        <fullName evidence="4">DUF5666 domain-containing protein</fullName>
    </recommendedName>
</protein>
<evidence type="ECO:0000313" key="2">
    <source>
        <dbReference type="EMBL" id="QOV89183.1"/>
    </source>
</evidence>
<keyword evidence="3" id="KW-1185">Reference proteome</keyword>
<organism evidence="2 3">
    <name type="scientific">Humisphaera borealis</name>
    <dbReference type="NCBI Taxonomy" id="2807512"/>
    <lineage>
        <taxon>Bacteria</taxon>
        <taxon>Pseudomonadati</taxon>
        <taxon>Planctomycetota</taxon>
        <taxon>Phycisphaerae</taxon>
        <taxon>Tepidisphaerales</taxon>
        <taxon>Tepidisphaeraceae</taxon>
        <taxon>Humisphaera</taxon>
    </lineage>
</organism>
<feature type="chain" id="PRO_5034265030" description="DUF5666 domain-containing protein" evidence="1">
    <location>
        <begin position="25"/>
        <end position="116"/>
    </location>
</feature>
<name>A0A7M2WUV0_9BACT</name>
<dbReference type="KEGG" id="hbs:IPV69_23700"/>
<accession>A0A7M2WUV0</accession>